<keyword evidence="3 5" id="KW-1133">Transmembrane helix</keyword>
<feature type="transmembrane region" description="Helical" evidence="5">
    <location>
        <begin position="228"/>
        <end position="251"/>
    </location>
</feature>
<dbReference type="Pfam" id="PF00892">
    <property type="entry name" value="EamA"/>
    <property type="match status" value="2"/>
</dbReference>
<organism evidence="7 8">
    <name type="scientific">Kaistia terrae</name>
    <dbReference type="NCBI Taxonomy" id="537017"/>
    <lineage>
        <taxon>Bacteria</taxon>
        <taxon>Pseudomonadati</taxon>
        <taxon>Pseudomonadota</taxon>
        <taxon>Alphaproteobacteria</taxon>
        <taxon>Hyphomicrobiales</taxon>
        <taxon>Kaistiaceae</taxon>
        <taxon>Kaistia</taxon>
    </lineage>
</organism>
<feature type="transmembrane region" description="Helical" evidence="5">
    <location>
        <begin position="166"/>
        <end position="186"/>
    </location>
</feature>
<name>A0ABW0PVN0_9HYPH</name>
<feature type="domain" description="EamA" evidence="6">
    <location>
        <begin position="23"/>
        <end position="154"/>
    </location>
</feature>
<keyword evidence="4 5" id="KW-0472">Membrane</keyword>
<evidence type="ECO:0000313" key="8">
    <source>
        <dbReference type="Proteomes" id="UP001596150"/>
    </source>
</evidence>
<feature type="transmembrane region" description="Helical" evidence="5">
    <location>
        <begin position="51"/>
        <end position="72"/>
    </location>
</feature>
<dbReference type="InterPro" id="IPR050638">
    <property type="entry name" value="AA-Vitamin_Transporters"/>
</dbReference>
<dbReference type="InterPro" id="IPR037185">
    <property type="entry name" value="EmrE-like"/>
</dbReference>
<feature type="transmembrane region" description="Helical" evidence="5">
    <location>
        <begin position="263"/>
        <end position="279"/>
    </location>
</feature>
<evidence type="ECO:0000259" key="6">
    <source>
        <dbReference type="Pfam" id="PF00892"/>
    </source>
</evidence>
<evidence type="ECO:0000256" key="1">
    <source>
        <dbReference type="ARBA" id="ARBA00004141"/>
    </source>
</evidence>
<evidence type="ECO:0000256" key="4">
    <source>
        <dbReference type="ARBA" id="ARBA00023136"/>
    </source>
</evidence>
<comment type="caution">
    <text evidence="7">The sequence shown here is derived from an EMBL/GenBank/DDBJ whole genome shotgun (WGS) entry which is preliminary data.</text>
</comment>
<dbReference type="Proteomes" id="UP001596150">
    <property type="component" value="Unassembled WGS sequence"/>
</dbReference>
<keyword evidence="8" id="KW-1185">Reference proteome</keyword>
<feature type="transmembrane region" description="Helical" evidence="5">
    <location>
        <begin position="285"/>
        <end position="304"/>
    </location>
</feature>
<evidence type="ECO:0000256" key="5">
    <source>
        <dbReference type="SAM" id="Phobius"/>
    </source>
</evidence>
<protein>
    <submittedName>
        <fullName evidence="7">DMT family transporter</fullName>
    </submittedName>
</protein>
<keyword evidence="2 5" id="KW-0812">Transmembrane</keyword>
<feature type="transmembrane region" description="Helical" evidence="5">
    <location>
        <begin position="84"/>
        <end position="102"/>
    </location>
</feature>
<gene>
    <name evidence="7" type="ORF">ACFPP9_12930</name>
</gene>
<dbReference type="PANTHER" id="PTHR32322">
    <property type="entry name" value="INNER MEMBRANE TRANSPORTER"/>
    <property type="match status" value="1"/>
</dbReference>
<feature type="transmembrane region" description="Helical" evidence="5">
    <location>
        <begin position="108"/>
        <end position="128"/>
    </location>
</feature>
<evidence type="ECO:0000256" key="3">
    <source>
        <dbReference type="ARBA" id="ARBA00022989"/>
    </source>
</evidence>
<dbReference type="SUPFAM" id="SSF103481">
    <property type="entry name" value="Multidrug resistance efflux transporter EmrE"/>
    <property type="match status" value="2"/>
</dbReference>
<accession>A0ABW0PVN0</accession>
<evidence type="ECO:0000313" key="7">
    <source>
        <dbReference type="EMBL" id="MFC5516681.1"/>
    </source>
</evidence>
<evidence type="ECO:0000256" key="2">
    <source>
        <dbReference type="ARBA" id="ARBA00022692"/>
    </source>
</evidence>
<dbReference type="RefSeq" id="WP_266344084.1">
    <property type="nucleotide sequence ID" value="NZ_JAPKNH010000004.1"/>
</dbReference>
<feature type="transmembrane region" description="Helical" evidence="5">
    <location>
        <begin position="140"/>
        <end position="160"/>
    </location>
</feature>
<reference evidence="8" key="1">
    <citation type="journal article" date="2019" name="Int. J. Syst. Evol. Microbiol.">
        <title>The Global Catalogue of Microorganisms (GCM) 10K type strain sequencing project: providing services to taxonomists for standard genome sequencing and annotation.</title>
        <authorList>
            <consortium name="The Broad Institute Genomics Platform"/>
            <consortium name="The Broad Institute Genome Sequencing Center for Infectious Disease"/>
            <person name="Wu L."/>
            <person name="Ma J."/>
        </authorList>
    </citation>
    <scope>NUCLEOTIDE SEQUENCE [LARGE SCALE GENOMIC DNA]</scope>
    <source>
        <strain evidence="8">KACC 12633</strain>
    </source>
</reference>
<proteinExistence type="predicted"/>
<dbReference type="InterPro" id="IPR000620">
    <property type="entry name" value="EamA_dom"/>
</dbReference>
<feature type="transmembrane region" description="Helical" evidence="5">
    <location>
        <begin position="198"/>
        <end position="216"/>
    </location>
</feature>
<dbReference type="PANTHER" id="PTHR32322:SF9">
    <property type="entry name" value="AMINO-ACID METABOLITE EFFLUX PUMP-RELATED"/>
    <property type="match status" value="1"/>
</dbReference>
<feature type="domain" description="EamA" evidence="6">
    <location>
        <begin position="169"/>
        <end position="301"/>
    </location>
</feature>
<feature type="transmembrane region" description="Helical" evidence="5">
    <location>
        <begin position="21"/>
        <end position="39"/>
    </location>
</feature>
<comment type="subcellular location">
    <subcellularLocation>
        <location evidence="1">Membrane</location>
        <topology evidence="1">Multi-pass membrane protein</topology>
    </subcellularLocation>
</comment>
<sequence length="321" mass="33732">MTGKTNLASQGNGTKSNVARELALLLLLSTLWGASYTFIKIGVESIPPVTLIAVRTLIAGTILLAILRLRGLSLPRDRQTWKRFLLQACLNSVVPFTLIAWAQQTTEAGLASILNSTTPVFAFLLTWLVTRHEAVTGRKLFGVGAGLIGICLIVGVQALSGIGHQLVAQLAIVAATVCYAGAAIFGKNFKGLDPMMPAAGSLICGAALLVPVSLIVDRPWTLAPSMPSMLALLALSVFSTALAFVIYFRLVQTLGSVGTTAQAYLRVPIGVAIGAVVLGETLSPVAWFGLAFVVAGVIAMTIPARKGIKPVLRPVDLIQRP</sequence>
<dbReference type="EMBL" id="JBHSML010000003">
    <property type="protein sequence ID" value="MFC5516681.1"/>
    <property type="molecule type" value="Genomic_DNA"/>
</dbReference>